<protein>
    <recommendedName>
        <fullName evidence="13">Acyl-CoA desaturase</fullName>
        <ecNumber evidence="13">1.14.19.1</ecNumber>
    </recommendedName>
</protein>
<dbReference type="GO" id="GO:0004768">
    <property type="term" value="F:stearoyl-CoA 9-desaturase activity"/>
    <property type="evidence" value="ECO:0007669"/>
    <property type="project" value="UniProtKB-UniRule"/>
</dbReference>
<evidence type="ECO:0000256" key="3">
    <source>
        <dbReference type="ARBA" id="ARBA00022516"/>
    </source>
</evidence>
<evidence type="ECO:0000256" key="5">
    <source>
        <dbReference type="ARBA" id="ARBA00022723"/>
    </source>
</evidence>
<evidence type="ECO:0000256" key="8">
    <source>
        <dbReference type="ARBA" id="ARBA00023002"/>
    </source>
</evidence>
<evidence type="ECO:0000256" key="12">
    <source>
        <dbReference type="ARBA" id="ARBA00023160"/>
    </source>
</evidence>
<evidence type="ECO:0000313" key="16">
    <source>
        <dbReference type="EMBL" id="SAL99012.1"/>
    </source>
</evidence>
<keyword evidence="9 13" id="KW-0408">Iron</keyword>
<dbReference type="InterPro" id="IPR001199">
    <property type="entry name" value="Cyt_B5-like_heme/steroid-bd"/>
</dbReference>
<evidence type="ECO:0000313" key="17">
    <source>
        <dbReference type="Proteomes" id="UP000078561"/>
    </source>
</evidence>
<feature type="transmembrane region" description="Helical" evidence="14">
    <location>
        <begin position="91"/>
        <end position="110"/>
    </location>
</feature>
<dbReference type="CDD" id="cd03505">
    <property type="entry name" value="Delta9-FADS-like"/>
    <property type="match status" value="1"/>
</dbReference>
<feature type="transmembrane region" description="Helical" evidence="14">
    <location>
        <begin position="203"/>
        <end position="225"/>
    </location>
</feature>
<keyword evidence="17" id="KW-1185">Reference proteome</keyword>
<dbReference type="EC" id="1.14.19.1" evidence="13"/>
<dbReference type="Pfam" id="PF00487">
    <property type="entry name" value="FA_desaturase"/>
    <property type="match status" value="1"/>
</dbReference>
<dbReference type="Pfam" id="PF00173">
    <property type="entry name" value="Cyt-b5"/>
    <property type="match status" value="1"/>
</dbReference>
<evidence type="ECO:0000256" key="2">
    <source>
        <dbReference type="ARBA" id="ARBA00009295"/>
    </source>
</evidence>
<evidence type="ECO:0000256" key="9">
    <source>
        <dbReference type="ARBA" id="ARBA00023004"/>
    </source>
</evidence>
<accession>A0A163JFF5</accession>
<dbReference type="SMART" id="SM01117">
    <property type="entry name" value="Cyt-b5"/>
    <property type="match status" value="1"/>
</dbReference>
<gene>
    <name evidence="16" type="primary">ABSGL_04583.1 scaffold 5475</name>
</gene>
<dbReference type="Gene3D" id="3.10.120.10">
    <property type="entry name" value="Cytochrome b5-like heme/steroid binding domain"/>
    <property type="match status" value="1"/>
</dbReference>
<evidence type="ECO:0000256" key="1">
    <source>
        <dbReference type="ARBA" id="ARBA00004141"/>
    </source>
</evidence>
<keyword evidence="13" id="KW-0813">Transport</keyword>
<dbReference type="OrthoDB" id="10260134at2759"/>
<dbReference type="InterPro" id="IPR015876">
    <property type="entry name" value="Acyl-CoA_DS"/>
</dbReference>
<dbReference type="PANTHER" id="PTHR11351">
    <property type="entry name" value="ACYL-COA DESATURASE"/>
    <property type="match status" value="1"/>
</dbReference>
<organism evidence="16">
    <name type="scientific">Absidia glauca</name>
    <name type="common">Pin mould</name>
    <dbReference type="NCBI Taxonomy" id="4829"/>
    <lineage>
        <taxon>Eukaryota</taxon>
        <taxon>Fungi</taxon>
        <taxon>Fungi incertae sedis</taxon>
        <taxon>Mucoromycota</taxon>
        <taxon>Mucoromycotina</taxon>
        <taxon>Mucoromycetes</taxon>
        <taxon>Mucorales</taxon>
        <taxon>Cunninghamellaceae</taxon>
        <taxon>Absidia</taxon>
    </lineage>
</organism>
<dbReference type="PROSITE" id="PS00476">
    <property type="entry name" value="FATTY_ACID_DESATUR_1"/>
    <property type="match status" value="1"/>
</dbReference>
<evidence type="ECO:0000256" key="13">
    <source>
        <dbReference type="PIRNR" id="PIRNR000345"/>
    </source>
</evidence>
<keyword evidence="3 13" id="KW-0444">Lipid biosynthesis</keyword>
<evidence type="ECO:0000256" key="10">
    <source>
        <dbReference type="ARBA" id="ARBA00023098"/>
    </source>
</evidence>
<dbReference type="OMA" id="WWSSKHR"/>
<keyword evidence="6 13" id="KW-0276">Fatty acid metabolism</keyword>
<evidence type="ECO:0000256" key="11">
    <source>
        <dbReference type="ARBA" id="ARBA00023136"/>
    </source>
</evidence>
<dbReference type="InterPro" id="IPR001522">
    <property type="entry name" value="FADS-1_CS"/>
</dbReference>
<dbReference type="PRINTS" id="PR00075">
    <property type="entry name" value="FACDDSATRASE"/>
</dbReference>
<comment type="catalytic activity">
    <reaction evidence="13">
        <text>octadecanoyl-CoA + 2 Fe(II)-[cytochrome b5] + O2 + 2 H(+) = (9Z)-octadecenoyl-CoA + 2 Fe(III)-[cytochrome b5] + 2 H2O</text>
        <dbReference type="Rhea" id="RHEA:19721"/>
        <dbReference type="Rhea" id="RHEA-COMP:10438"/>
        <dbReference type="Rhea" id="RHEA-COMP:10439"/>
        <dbReference type="ChEBI" id="CHEBI:15377"/>
        <dbReference type="ChEBI" id="CHEBI:15378"/>
        <dbReference type="ChEBI" id="CHEBI:15379"/>
        <dbReference type="ChEBI" id="CHEBI:29033"/>
        <dbReference type="ChEBI" id="CHEBI:29034"/>
        <dbReference type="ChEBI" id="CHEBI:57387"/>
        <dbReference type="ChEBI" id="CHEBI:57394"/>
        <dbReference type="EC" id="1.14.19.1"/>
    </reaction>
</comment>
<keyword evidence="11 14" id="KW-0472">Membrane</keyword>
<name>A0A163JFF5_ABSGL</name>
<keyword evidence="13" id="KW-0349">Heme</keyword>
<comment type="cofactor">
    <cofactor evidence="13">
        <name>Fe(2+)</name>
        <dbReference type="ChEBI" id="CHEBI:29033"/>
    </cofactor>
    <text evidence="13">Expected to bind 2 Fe(2+) ions per subunit.</text>
</comment>
<sequence length="461" mass="52772">MVSTTTTITKSKTEFTPYVGCQEDDIVYAYTASEARKVPLPASQMPPLFDEPTTVKNFHRHVNWLQSLLLVSTPLIALYGACTTPLSTKTLYWTLIYYFVTGLGITGGYHRLWAHRSYHAPMITQLFFCLAGSGAVEGSIQWWSRGHRAHHRWTDTDKDPYAATRGFFFSHIGWMLVNRPKSRIGYADVADLKSDKLIQFQHAYYPWFALTMGFIFPCLVAGLGWGDYKGGFFYAGVCRLVFVHHATFCVNSLAHYIGETPFDDFHTPKDHWLTAFVTCGEGYHNFHHEFPQDYRNAIVWYQYDPTKWLIKTLSLFGLATHLKQFPANEITKGQIQMQEKRLYNKKKNLSYGTPVNQLPVYTWQEFQNQVQAKGKQWILIEGILYDVENFDHPGGPKYLCSGIGKDMTTAFNGALYNHSNGARHLLTALRVGVLKNGMELMRDRPDVPCYDTSMEINKKSI</sequence>
<reference evidence="16" key="1">
    <citation type="submission" date="2016-04" db="EMBL/GenBank/DDBJ databases">
        <authorList>
            <person name="Evans L.H."/>
            <person name="Alamgir A."/>
            <person name="Owens N."/>
            <person name="Weber N.D."/>
            <person name="Virtaneva K."/>
            <person name="Barbian K."/>
            <person name="Babar A."/>
            <person name="Rosenke K."/>
        </authorList>
    </citation>
    <scope>NUCLEOTIDE SEQUENCE [LARGE SCALE GENOMIC DNA]</scope>
    <source>
        <strain evidence="16">CBS 101.48</strain>
    </source>
</reference>
<evidence type="ECO:0000256" key="4">
    <source>
        <dbReference type="ARBA" id="ARBA00022692"/>
    </source>
</evidence>
<dbReference type="GO" id="GO:0005506">
    <property type="term" value="F:iron ion binding"/>
    <property type="evidence" value="ECO:0007669"/>
    <property type="project" value="TreeGrafter"/>
</dbReference>
<keyword evidence="4 14" id="KW-0812">Transmembrane</keyword>
<keyword evidence="8 13" id="KW-0560">Oxidoreductase</keyword>
<evidence type="ECO:0000256" key="14">
    <source>
        <dbReference type="SAM" id="Phobius"/>
    </source>
</evidence>
<dbReference type="AlphaFoldDB" id="A0A163JFF5"/>
<evidence type="ECO:0000256" key="7">
    <source>
        <dbReference type="ARBA" id="ARBA00022989"/>
    </source>
</evidence>
<keyword evidence="5 13" id="KW-0479">Metal-binding</keyword>
<dbReference type="PANTHER" id="PTHR11351:SF31">
    <property type="entry name" value="DESATURASE 1, ISOFORM A-RELATED"/>
    <property type="match status" value="1"/>
</dbReference>
<dbReference type="InterPro" id="IPR009160">
    <property type="entry name" value="Acyl-CoA_deSatase_haem/ster-bd"/>
</dbReference>
<comment type="similarity">
    <text evidence="2 13">Belongs to the fatty acid desaturase type 1 family.</text>
</comment>
<keyword evidence="12 13" id="KW-0275">Fatty acid biosynthesis</keyword>
<feature type="transmembrane region" description="Helical" evidence="14">
    <location>
        <begin position="64"/>
        <end position="82"/>
    </location>
</feature>
<comment type="function">
    <text evidence="13">Stearoyl-CoA desaturase that utilizes O(2) and electrons from reduced cytochrome b5 to introduce the first double bond into saturated fatty acyl-CoA substrates.</text>
</comment>
<dbReference type="SUPFAM" id="SSF55856">
    <property type="entry name" value="Cytochrome b5-like heme/steroid binding domain"/>
    <property type="match status" value="1"/>
</dbReference>
<keyword evidence="13" id="KW-0249">Electron transport</keyword>
<dbReference type="FunCoup" id="A0A163JFF5">
    <property type="interactions" value="285"/>
</dbReference>
<proteinExistence type="inferred from homology"/>
<dbReference type="GO" id="GO:0006636">
    <property type="term" value="P:unsaturated fatty acid biosynthetic process"/>
    <property type="evidence" value="ECO:0007669"/>
    <property type="project" value="UniProtKB-UniRule"/>
</dbReference>
<keyword evidence="10 13" id="KW-0443">Lipid metabolism</keyword>
<keyword evidence="7 14" id="KW-1133">Transmembrane helix</keyword>
<dbReference type="InterPro" id="IPR036400">
    <property type="entry name" value="Cyt_B5-like_heme/steroid_sf"/>
</dbReference>
<feature type="domain" description="Cytochrome b5 heme-binding" evidence="15">
    <location>
        <begin position="358"/>
        <end position="435"/>
    </location>
</feature>
<comment type="subcellular location">
    <subcellularLocation>
        <location evidence="1">Membrane</location>
        <topology evidence="1">Multi-pass membrane protein</topology>
    </subcellularLocation>
</comment>
<dbReference type="STRING" id="4829.A0A163JFF5"/>
<dbReference type="PROSITE" id="PS50255">
    <property type="entry name" value="CYTOCHROME_B5_2"/>
    <property type="match status" value="1"/>
</dbReference>
<evidence type="ECO:0000259" key="15">
    <source>
        <dbReference type="PROSITE" id="PS50255"/>
    </source>
</evidence>
<dbReference type="PIRSF" id="PIRSF000345">
    <property type="entry name" value="OLE1"/>
    <property type="match status" value="1"/>
</dbReference>
<dbReference type="GO" id="GO:0005789">
    <property type="term" value="C:endoplasmic reticulum membrane"/>
    <property type="evidence" value="ECO:0007669"/>
    <property type="project" value="TreeGrafter"/>
</dbReference>
<evidence type="ECO:0000256" key="6">
    <source>
        <dbReference type="ARBA" id="ARBA00022832"/>
    </source>
</evidence>
<dbReference type="Proteomes" id="UP000078561">
    <property type="component" value="Unassembled WGS sequence"/>
</dbReference>
<dbReference type="InParanoid" id="A0A163JFF5"/>
<dbReference type="EMBL" id="LT552383">
    <property type="protein sequence ID" value="SAL99012.1"/>
    <property type="molecule type" value="Genomic_DNA"/>
</dbReference>
<dbReference type="InterPro" id="IPR005804">
    <property type="entry name" value="FA_desaturase_dom"/>
</dbReference>